<feature type="repeat" description="WD" evidence="4">
    <location>
        <begin position="634"/>
        <end position="675"/>
    </location>
</feature>
<dbReference type="PROSITE" id="PS00678">
    <property type="entry name" value="WD_REPEATS_1"/>
    <property type="match status" value="3"/>
</dbReference>
<dbReference type="InterPro" id="IPR050995">
    <property type="entry name" value="WD-F-box_domain-protein"/>
</dbReference>
<accession>A0ABR1UAR8</accession>
<dbReference type="PROSITE" id="PS50294">
    <property type="entry name" value="WD_REPEATS_REGION"/>
    <property type="match status" value="3"/>
</dbReference>
<comment type="caution">
    <text evidence="6">The sequence shown here is derived from an EMBL/GenBank/DDBJ whole genome shotgun (WGS) entry which is preliminary data.</text>
</comment>
<dbReference type="PANTHER" id="PTHR14604:SF4">
    <property type="entry name" value="F-BOX DOMAIN-CONTAINING PROTEIN"/>
    <property type="match status" value="1"/>
</dbReference>
<dbReference type="PRINTS" id="PR00320">
    <property type="entry name" value="GPROTEINBRPT"/>
</dbReference>
<evidence type="ECO:0000256" key="1">
    <source>
        <dbReference type="ARBA" id="ARBA00007968"/>
    </source>
</evidence>
<dbReference type="SUPFAM" id="SSF81383">
    <property type="entry name" value="F-box domain"/>
    <property type="match status" value="1"/>
</dbReference>
<dbReference type="PROSITE" id="PS50082">
    <property type="entry name" value="WD_REPEATS_2"/>
    <property type="match status" value="5"/>
</dbReference>
<dbReference type="Proteomes" id="UP001444661">
    <property type="component" value="Unassembled WGS sequence"/>
</dbReference>
<dbReference type="SMART" id="SM00320">
    <property type="entry name" value="WD40"/>
    <property type="match status" value="6"/>
</dbReference>
<evidence type="ECO:0000256" key="4">
    <source>
        <dbReference type="PROSITE-ProRule" id="PRU00221"/>
    </source>
</evidence>
<evidence type="ECO:0000256" key="3">
    <source>
        <dbReference type="ARBA" id="ARBA00022737"/>
    </source>
</evidence>
<evidence type="ECO:0000259" key="5">
    <source>
        <dbReference type="PROSITE" id="PS50181"/>
    </source>
</evidence>
<reference evidence="6 7" key="1">
    <citation type="submission" date="2023-01" db="EMBL/GenBank/DDBJ databases">
        <title>Analysis of 21 Apiospora genomes using comparative genomics revels a genus with tremendous synthesis potential of carbohydrate active enzymes and secondary metabolites.</title>
        <authorList>
            <person name="Sorensen T."/>
        </authorList>
    </citation>
    <scope>NUCLEOTIDE SEQUENCE [LARGE SCALE GENOMIC DNA]</scope>
    <source>
        <strain evidence="6 7">CBS 33761</strain>
    </source>
</reference>
<name>A0ABR1UAR8_9PEZI</name>
<feature type="repeat" description="WD" evidence="4">
    <location>
        <begin position="592"/>
        <end position="633"/>
    </location>
</feature>
<dbReference type="InterPro" id="IPR036047">
    <property type="entry name" value="F-box-like_dom_sf"/>
</dbReference>
<comment type="similarity">
    <text evidence="1">Belongs to the WD repeat MET30/SCONB/SCON-2 family.</text>
</comment>
<dbReference type="InterPro" id="IPR015943">
    <property type="entry name" value="WD40/YVTN_repeat-like_dom_sf"/>
</dbReference>
<dbReference type="InterPro" id="IPR001680">
    <property type="entry name" value="WD40_rpt"/>
</dbReference>
<keyword evidence="7" id="KW-1185">Reference proteome</keyword>
<evidence type="ECO:0000313" key="7">
    <source>
        <dbReference type="Proteomes" id="UP001444661"/>
    </source>
</evidence>
<keyword evidence="3" id="KW-0677">Repeat</keyword>
<dbReference type="Gene3D" id="2.130.10.10">
    <property type="entry name" value="YVTN repeat-like/Quinoprotein amine dehydrogenase"/>
    <property type="match status" value="2"/>
</dbReference>
<keyword evidence="2 4" id="KW-0853">WD repeat</keyword>
<evidence type="ECO:0000256" key="2">
    <source>
        <dbReference type="ARBA" id="ARBA00022574"/>
    </source>
</evidence>
<dbReference type="Pfam" id="PF12937">
    <property type="entry name" value="F-box-like"/>
    <property type="match status" value="1"/>
</dbReference>
<dbReference type="SUPFAM" id="SSF50978">
    <property type="entry name" value="WD40 repeat-like"/>
    <property type="match status" value="1"/>
</dbReference>
<feature type="repeat" description="WD" evidence="4">
    <location>
        <begin position="389"/>
        <end position="428"/>
    </location>
</feature>
<dbReference type="CDD" id="cd00200">
    <property type="entry name" value="WD40"/>
    <property type="match status" value="1"/>
</dbReference>
<dbReference type="PANTHER" id="PTHR14604">
    <property type="entry name" value="WD40 REPEAT PF20"/>
    <property type="match status" value="1"/>
</dbReference>
<dbReference type="InterPro" id="IPR001810">
    <property type="entry name" value="F-box_dom"/>
</dbReference>
<dbReference type="EMBL" id="JAQQWK010000001">
    <property type="protein sequence ID" value="KAK8055993.1"/>
    <property type="molecule type" value="Genomic_DNA"/>
</dbReference>
<dbReference type="Gene3D" id="1.20.1280.50">
    <property type="match status" value="1"/>
</dbReference>
<feature type="repeat" description="WD" evidence="4">
    <location>
        <begin position="552"/>
        <end position="591"/>
    </location>
</feature>
<dbReference type="PROSITE" id="PS50181">
    <property type="entry name" value="FBOX"/>
    <property type="match status" value="1"/>
</dbReference>
<evidence type="ECO:0000313" key="6">
    <source>
        <dbReference type="EMBL" id="KAK8055993.1"/>
    </source>
</evidence>
<sequence>MPATATPSEQACLPPTTAAVYIHDDPSTSSASAFSYDTGTDGMEKERAVDHCRPTTSAPFRRKQSLSSAVTWRRRPKSLMLSFEGEANGNDEDTIPNDVRFQAIQEAGPSMDFEPGHKPGTSLKGRIRRASMSLVKGIVQRRDRRSSEPSNVLLEYQEDQQFRPTTSHSAWYKLRHATSFRHPKFATNSRGNLETIYSPLESSFSSVPVPGRGLEPPIIPHHTGAAAKASAALQNEYLAFARQHEDYWVEQSQNDRESGIGINMGSSTELCLSQTNDAQDSAISRVDFISLLPSELAIQVLSYLGATHLAAASRVSKAWGVVVNDQQIWRDSFLREKTTTFATGAPVPAGMGLGVPRIQPGNDWQKIYRAKHELEKKWKEGNKARPVYLNGHFDSIYCLQFDESKIITGSRDKTIRIWDMRTFECRLVIGPPEVVNDTSILFDANGRPTHYTSGPDAERAHESFPATVSFPIHHKASILCMQYDDGILVTGSSDSTCIIYNIKSGYRPVRRLEHHTAAVLDLAFDDKHIVTCSKDITICVWDRNTGALLRQLKGHTGPVNAVQLRGNTIVSCSGDFRVKMWNIDSGKVIREFSGHTKGLACSQFSEDGRYIASAGSDKVIRIWDANTGECIREMQAHESLVRSLHIDSISGRLISGSYDTDMKVFDMESGDQLLDFPRWHASWVLSAKSDYRRIVSTGQDPKILIMDFGADVRNVNLLESVPMEDVAKGAGFI</sequence>
<dbReference type="SMART" id="SM00256">
    <property type="entry name" value="FBOX"/>
    <property type="match status" value="1"/>
</dbReference>
<organism evidence="6 7">
    <name type="scientific">Apiospora rasikravindrae</name>
    <dbReference type="NCBI Taxonomy" id="990691"/>
    <lineage>
        <taxon>Eukaryota</taxon>
        <taxon>Fungi</taxon>
        <taxon>Dikarya</taxon>
        <taxon>Ascomycota</taxon>
        <taxon>Pezizomycotina</taxon>
        <taxon>Sordariomycetes</taxon>
        <taxon>Xylariomycetidae</taxon>
        <taxon>Amphisphaeriales</taxon>
        <taxon>Apiosporaceae</taxon>
        <taxon>Apiospora</taxon>
    </lineage>
</organism>
<proteinExistence type="inferred from homology"/>
<dbReference type="Pfam" id="PF00400">
    <property type="entry name" value="WD40"/>
    <property type="match status" value="6"/>
</dbReference>
<protein>
    <submittedName>
        <fullName evidence="6">WD repeat domain-containing protein</fullName>
    </submittedName>
</protein>
<dbReference type="InterPro" id="IPR019775">
    <property type="entry name" value="WD40_repeat_CS"/>
</dbReference>
<gene>
    <name evidence="6" type="ORF">PG993_001220</name>
</gene>
<feature type="domain" description="F-box" evidence="5">
    <location>
        <begin position="286"/>
        <end position="332"/>
    </location>
</feature>
<dbReference type="InterPro" id="IPR036322">
    <property type="entry name" value="WD40_repeat_dom_sf"/>
</dbReference>
<feature type="repeat" description="WD" evidence="4">
    <location>
        <begin position="512"/>
        <end position="551"/>
    </location>
</feature>
<dbReference type="InterPro" id="IPR020472">
    <property type="entry name" value="WD40_PAC1"/>
</dbReference>